<keyword evidence="5" id="KW-0233">DNA recombination</keyword>
<dbReference type="EMBL" id="JAAKZF010000013">
    <property type="protein sequence ID" value="NGO51989.1"/>
    <property type="molecule type" value="Genomic_DNA"/>
</dbReference>
<evidence type="ECO:0000256" key="5">
    <source>
        <dbReference type="ARBA" id="ARBA00023172"/>
    </source>
</evidence>
<feature type="transmembrane region" description="Helical" evidence="6">
    <location>
        <begin position="297"/>
        <end position="316"/>
    </location>
</feature>
<dbReference type="Proteomes" id="UP001642900">
    <property type="component" value="Unassembled WGS sequence"/>
</dbReference>
<dbReference type="RefSeq" id="WP_165027971.1">
    <property type="nucleotide sequence ID" value="NZ_JAAKZF010000013.1"/>
</dbReference>
<dbReference type="PANTHER" id="PTHR30563:SF0">
    <property type="entry name" value="DNA RECOMBINATION PROTEIN RMUC"/>
    <property type="match status" value="1"/>
</dbReference>
<feature type="transmembrane region" description="Helical" evidence="6">
    <location>
        <begin position="20"/>
        <end position="45"/>
    </location>
</feature>
<keyword evidence="8" id="KW-1185">Reference proteome</keyword>
<evidence type="ECO:0000256" key="3">
    <source>
        <dbReference type="ARBA" id="ARBA00021840"/>
    </source>
</evidence>
<evidence type="ECO:0000313" key="8">
    <source>
        <dbReference type="Proteomes" id="UP001642900"/>
    </source>
</evidence>
<keyword evidence="6" id="KW-1133">Transmembrane helix</keyword>
<dbReference type="PANTHER" id="PTHR30563">
    <property type="entry name" value="DNA RECOMBINATION PROTEIN RMUC"/>
    <property type="match status" value="1"/>
</dbReference>
<dbReference type="InterPro" id="IPR003798">
    <property type="entry name" value="DNA_recombination_RmuC"/>
</dbReference>
<keyword evidence="4" id="KW-0175">Coiled coil</keyword>
<dbReference type="AlphaFoldDB" id="A0A6G4WBK6"/>
<reference evidence="7 8" key="1">
    <citation type="submission" date="2020-02" db="EMBL/GenBank/DDBJ databases">
        <title>Genome sequence of strain CCNWXJ40-4.</title>
        <authorList>
            <person name="Gao J."/>
            <person name="Sun J."/>
        </authorList>
    </citation>
    <scope>NUCLEOTIDE SEQUENCE [LARGE SCALE GENOMIC DNA]</scope>
    <source>
        <strain evidence="7 8">CCNWXJ 40-4</strain>
    </source>
</reference>
<organism evidence="7 8">
    <name type="scientific">Allomesorhizobium camelthorni</name>
    <dbReference type="NCBI Taxonomy" id="475069"/>
    <lineage>
        <taxon>Bacteria</taxon>
        <taxon>Pseudomonadati</taxon>
        <taxon>Pseudomonadota</taxon>
        <taxon>Alphaproteobacteria</taxon>
        <taxon>Hyphomicrobiales</taxon>
        <taxon>Phyllobacteriaceae</taxon>
        <taxon>Allomesorhizobium</taxon>
    </lineage>
</organism>
<evidence type="ECO:0000256" key="2">
    <source>
        <dbReference type="ARBA" id="ARBA00009840"/>
    </source>
</evidence>
<evidence type="ECO:0000256" key="4">
    <source>
        <dbReference type="ARBA" id="ARBA00023054"/>
    </source>
</evidence>
<keyword evidence="6" id="KW-0812">Transmembrane</keyword>
<evidence type="ECO:0000256" key="1">
    <source>
        <dbReference type="ARBA" id="ARBA00003416"/>
    </source>
</evidence>
<comment type="function">
    <text evidence="1">Involved in DNA recombination.</text>
</comment>
<dbReference type="Pfam" id="PF02646">
    <property type="entry name" value="RmuC"/>
    <property type="match status" value="1"/>
</dbReference>
<keyword evidence="6" id="KW-0472">Membrane</keyword>
<name>A0A6G4WBK6_9HYPH</name>
<comment type="caution">
    <text evidence="7">The sequence shown here is derived from an EMBL/GenBank/DDBJ whole genome shotgun (WGS) entry which is preliminary data.</text>
</comment>
<comment type="similarity">
    <text evidence="2">Belongs to the RmuC family.</text>
</comment>
<dbReference type="GO" id="GO:0006310">
    <property type="term" value="P:DNA recombination"/>
    <property type="evidence" value="ECO:0007669"/>
    <property type="project" value="UniProtKB-KW"/>
</dbReference>
<protein>
    <recommendedName>
        <fullName evidence="3">DNA recombination protein RmuC homolog</fullName>
    </recommendedName>
</protein>
<accession>A0A6G4WBK6</accession>
<sequence>MNELSSILSAPVARLGASTVTLGQLLAVAATLFLVLLVALIAALWRAANARAAAAAEAADHARDAEARMAGILQAQAEMQGRLGAVAEVFGARQAELTKSIGQRLDAMTGRIGQTMTEQTRSTHESLAKLQERLAVIDTAQGNIQSLAGQVVQLQAILSNKQTRGAFGQSRMEAIVADGLPHGAYEFQATLSNGNRPDCVVKMPNGAPSLVIDAKFPLEAWNAIRAAADNEGSEAQKYAAQAFRRDLEVHIKAISEKYLINGETQDTAFLFVPSESIFAEIHENFESIVQRAHRARIVIVSPSLLMLSIQVIQAILKDASMREQAHLIQGEVIRLMEDVSRLDDRVRKLQTHFGQASKDIDDILVSSSKVTKRGQKIEALEFGTPGAESTEAPIPAAAVRSADSRTGQLRLRVVDEADA</sequence>
<evidence type="ECO:0000256" key="6">
    <source>
        <dbReference type="SAM" id="Phobius"/>
    </source>
</evidence>
<gene>
    <name evidence="7" type="ORF">G6N73_12485</name>
</gene>
<evidence type="ECO:0000313" key="7">
    <source>
        <dbReference type="EMBL" id="NGO51989.1"/>
    </source>
</evidence>
<proteinExistence type="inferred from homology"/>